<feature type="binding site" evidence="16">
    <location>
        <position position="105"/>
    </location>
    <ligand>
        <name>FMN</name>
        <dbReference type="ChEBI" id="CHEBI:58210"/>
    </ligand>
</feature>
<dbReference type="SUPFAM" id="SSF82114">
    <property type="entry name" value="Riboflavin kinase-like"/>
    <property type="match status" value="1"/>
</dbReference>
<evidence type="ECO:0000313" key="18">
    <source>
        <dbReference type="EMBL" id="RBQ23003.1"/>
    </source>
</evidence>
<keyword evidence="11 16" id="KW-0460">Magnesium</keyword>
<sequence>MMIIMEIEGKISTGYGKGAYFLGQDFYKSKFNEKLGFTPYPGTLNITVPKNYLDDIKNIKNSHANIIKPKEDFGGVKYIKAKLNDEIIGAIIFPDKTTHYENYLEFIAEENLRKKLKLKDGNKVNLKISV</sequence>
<evidence type="ECO:0000256" key="16">
    <source>
        <dbReference type="HAMAP-Rule" id="MF_01285"/>
    </source>
</evidence>
<dbReference type="InterPro" id="IPR023602">
    <property type="entry name" value="Riboflavin_kinase_CTP-dep"/>
</dbReference>
<feature type="binding site" evidence="16">
    <location>
        <begin position="14"/>
        <end position="19"/>
    </location>
    <ligand>
        <name>CDP</name>
        <dbReference type="ChEBI" id="CHEBI:58069"/>
    </ligand>
</feature>
<keyword evidence="9 16" id="KW-0547">Nucleotide-binding</keyword>
<dbReference type="GO" id="GO:0009398">
    <property type="term" value="P:FMN biosynthetic process"/>
    <property type="evidence" value="ECO:0007669"/>
    <property type="project" value="UniProtKB-UniRule"/>
</dbReference>
<dbReference type="Gene3D" id="2.40.30.30">
    <property type="entry name" value="Riboflavin kinase-like"/>
    <property type="match status" value="1"/>
</dbReference>
<dbReference type="InterPro" id="IPR023465">
    <property type="entry name" value="Riboflavin_kinase_dom_sf"/>
</dbReference>
<feature type="domain" description="Riboflavin kinase" evidence="17">
    <location>
        <begin position="12"/>
        <end position="128"/>
    </location>
</feature>
<dbReference type="PANTHER" id="PTHR40706:SF1">
    <property type="entry name" value="RIBOFLAVIN KINASE"/>
    <property type="match status" value="1"/>
</dbReference>
<keyword evidence="6 16" id="KW-0288">FMN</keyword>
<comment type="similarity">
    <text evidence="2 16">Belongs to the archaeal riboflavin kinase family.</text>
</comment>
<dbReference type="HAMAP" id="MF_01285">
    <property type="entry name" value="Riboflavin_kinase"/>
    <property type="match status" value="1"/>
</dbReference>
<evidence type="ECO:0000256" key="6">
    <source>
        <dbReference type="ARBA" id="ARBA00022643"/>
    </source>
</evidence>
<reference evidence="18 19" key="1">
    <citation type="submission" date="2018-06" db="EMBL/GenBank/DDBJ databases">
        <title>Genomic insight into two independent archaeal endosymbiosis events.</title>
        <authorList>
            <person name="Lind A.E."/>
            <person name="Lewis W.H."/>
            <person name="Spang A."/>
            <person name="Guy L."/>
            <person name="Embley M.T."/>
            <person name="Ettema T.J.G."/>
        </authorList>
    </citation>
    <scope>NUCLEOTIDE SEQUENCE [LARGE SCALE GENOMIC DNA]</scope>
    <source>
        <strain evidence="18">NOE</strain>
    </source>
</reference>
<dbReference type="EC" id="2.7.1.161" evidence="3 16"/>
<feature type="binding site" evidence="16">
    <location>
        <begin position="110"/>
        <end position="113"/>
    </location>
    <ligand>
        <name>CDP</name>
        <dbReference type="ChEBI" id="CHEBI:58069"/>
    </ligand>
</feature>
<feature type="binding site" evidence="16">
    <location>
        <position position="97"/>
    </location>
    <ligand>
        <name>FMN</name>
        <dbReference type="ChEBI" id="CHEBI:58210"/>
    </ligand>
</feature>
<dbReference type="Pfam" id="PF01982">
    <property type="entry name" value="CTP-dep_RFKase"/>
    <property type="match status" value="1"/>
</dbReference>
<evidence type="ECO:0000259" key="17">
    <source>
        <dbReference type="Pfam" id="PF01982"/>
    </source>
</evidence>
<evidence type="ECO:0000256" key="1">
    <source>
        <dbReference type="ARBA" id="ARBA00005219"/>
    </source>
</evidence>
<dbReference type="InterPro" id="IPR023470">
    <property type="entry name" value="Riboflavin_kinase_archaeal"/>
</dbReference>
<dbReference type="GO" id="GO:0000166">
    <property type="term" value="F:nucleotide binding"/>
    <property type="evidence" value="ECO:0007669"/>
    <property type="project" value="UniProtKB-UniRule"/>
</dbReference>
<evidence type="ECO:0000256" key="15">
    <source>
        <dbReference type="ARBA" id="ARBA00047857"/>
    </source>
</evidence>
<protein>
    <recommendedName>
        <fullName evidence="4 16">Riboflavin kinase</fullName>
        <shortName evidence="16">RFK</shortName>
        <ecNumber evidence="3 16">2.7.1.161</ecNumber>
    </recommendedName>
    <alternativeName>
        <fullName evidence="13 16">CTP-dependent riboflavin kinase</fullName>
    </alternativeName>
    <alternativeName>
        <fullName evidence="14 16">CTP:riboflavin 5'-phosphotransferase</fullName>
    </alternativeName>
    <alternativeName>
        <fullName evidence="12 16">Flavokinase</fullName>
    </alternativeName>
</protein>
<evidence type="ECO:0000256" key="7">
    <source>
        <dbReference type="ARBA" id="ARBA00022679"/>
    </source>
</evidence>
<dbReference type="GO" id="GO:0009231">
    <property type="term" value="P:riboflavin biosynthetic process"/>
    <property type="evidence" value="ECO:0007669"/>
    <property type="project" value="InterPro"/>
</dbReference>
<keyword evidence="5 16" id="KW-0285">Flavoprotein</keyword>
<keyword evidence="10 16" id="KW-0418">Kinase</keyword>
<comment type="pathway">
    <text evidence="1 16">Cofactor biosynthesis; FMN biosynthesis; FMN from riboflavin (CTP route): step 1/1.</text>
</comment>
<organism evidence="18 19">
    <name type="scientific">Candidatus Methanobinarius endosymbioticus</name>
    <dbReference type="NCBI Taxonomy" id="2006182"/>
    <lineage>
        <taxon>Archaea</taxon>
        <taxon>Methanobacteriati</taxon>
        <taxon>Methanobacteriota</taxon>
        <taxon>Methanomada group</taxon>
        <taxon>Methanobacteria</taxon>
        <taxon>Methanobacteriales</taxon>
        <taxon>Methanobacteriaceae</taxon>
        <taxon>Candidatus Methanobinarius</taxon>
    </lineage>
</organism>
<evidence type="ECO:0000256" key="13">
    <source>
        <dbReference type="ARBA" id="ARBA00030544"/>
    </source>
</evidence>
<gene>
    <name evidence="16 18" type="primary">ribK</name>
    <name evidence="18" type="ORF">ALNOE001_12790</name>
</gene>
<feature type="binding site" evidence="16">
    <location>
        <position position="45"/>
    </location>
    <ligand>
        <name>Mg(2+)</name>
        <dbReference type="ChEBI" id="CHEBI:18420"/>
    </ligand>
</feature>
<name>A0A366MB00_9EURY</name>
<dbReference type="InterPro" id="IPR039063">
    <property type="entry name" value="RibK_CTP-dep"/>
</dbReference>
<dbReference type="Proteomes" id="UP000253099">
    <property type="component" value="Unassembled WGS sequence"/>
</dbReference>
<comment type="caution">
    <text evidence="16">Lacks conserved residue(s) required for the propagation of feature annotation.</text>
</comment>
<evidence type="ECO:0000256" key="10">
    <source>
        <dbReference type="ARBA" id="ARBA00022777"/>
    </source>
</evidence>
<keyword evidence="7 16" id="KW-0808">Transferase</keyword>
<evidence type="ECO:0000313" key="19">
    <source>
        <dbReference type="Proteomes" id="UP000253099"/>
    </source>
</evidence>
<evidence type="ECO:0000256" key="12">
    <source>
        <dbReference type="ARBA" id="ARBA00029789"/>
    </source>
</evidence>
<comment type="catalytic activity">
    <reaction evidence="15 16">
        <text>riboflavin + CTP = CDP + FMN + H(+)</text>
        <dbReference type="Rhea" id="RHEA:25021"/>
        <dbReference type="ChEBI" id="CHEBI:15378"/>
        <dbReference type="ChEBI" id="CHEBI:37563"/>
        <dbReference type="ChEBI" id="CHEBI:57986"/>
        <dbReference type="ChEBI" id="CHEBI:58069"/>
        <dbReference type="ChEBI" id="CHEBI:58210"/>
        <dbReference type="EC" id="2.7.1.161"/>
    </reaction>
</comment>
<evidence type="ECO:0000256" key="9">
    <source>
        <dbReference type="ARBA" id="ARBA00022741"/>
    </source>
</evidence>
<evidence type="ECO:0000256" key="8">
    <source>
        <dbReference type="ARBA" id="ARBA00022723"/>
    </source>
</evidence>
<dbReference type="EMBL" id="NIZT01000030">
    <property type="protein sequence ID" value="RBQ23003.1"/>
    <property type="molecule type" value="Genomic_DNA"/>
</dbReference>
<evidence type="ECO:0000256" key="2">
    <source>
        <dbReference type="ARBA" id="ARBA00006428"/>
    </source>
</evidence>
<evidence type="ECO:0000256" key="3">
    <source>
        <dbReference type="ARBA" id="ARBA00011987"/>
    </source>
</evidence>
<evidence type="ECO:0000256" key="14">
    <source>
        <dbReference type="ARBA" id="ARBA00033116"/>
    </source>
</evidence>
<evidence type="ECO:0000256" key="5">
    <source>
        <dbReference type="ARBA" id="ARBA00022630"/>
    </source>
</evidence>
<comment type="cofactor">
    <cofactor evidence="16">
        <name>Mg(2+)</name>
        <dbReference type="ChEBI" id="CHEBI:18420"/>
    </cofactor>
    <text evidence="16">Binds 1 Mg(2+) ion per subunit.</text>
</comment>
<comment type="function">
    <text evidence="16">Catalyzes the CTP-dependent phosphorylation of riboflavin (vitamin B2) to form flavin mononucleotide (FMN).</text>
</comment>
<comment type="caution">
    <text evidence="18">The sequence shown here is derived from an EMBL/GenBank/DDBJ whole genome shotgun (WGS) entry which is preliminary data.</text>
</comment>
<dbReference type="PANTHER" id="PTHR40706">
    <property type="entry name" value="RIBOFLAVIN KINASE"/>
    <property type="match status" value="1"/>
</dbReference>
<dbReference type="UniPathway" id="UPA00276">
    <property type="reaction ID" value="UER00929"/>
</dbReference>
<evidence type="ECO:0000256" key="11">
    <source>
        <dbReference type="ARBA" id="ARBA00022842"/>
    </source>
</evidence>
<evidence type="ECO:0000256" key="4">
    <source>
        <dbReference type="ARBA" id="ARBA00017394"/>
    </source>
</evidence>
<feature type="binding site" evidence="16">
    <location>
        <position position="43"/>
    </location>
    <ligand>
        <name>Mg(2+)</name>
        <dbReference type="ChEBI" id="CHEBI:18420"/>
    </ligand>
</feature>
<accession>A0A366MB00</accession>
<keyword evidence="19" id="KW-1185">Reference proteome</keyword>
<keyword evidence="8 16" id="KW-0479">Metal-binding</keyword>
<dbReference type="AlphaFoldDB" id="A0A366MB00"/>
<proteinExistence type="inferred from homology"/>
<dbReference type="GO" id="GO:0008531">
    <property type="term" value="F:riboflavin kinase activity"/>
    <property type="evidence" value="ECO:0007669"/>
    <property type="project" value="InterPro"/>
</dbReference>
<dbReference type="GO" id="GO:0000287">
    <property type="term" value="F:magnesium ion binding"/>
    <property type="evidence" value="ECO:0007669"/>
    <property type="project" value="UniProtKB-UniRule"/>
</dbReference>